<evidence type="ECO:0000313" key="2">
    <source>
        <dbReference type="EMBL" id="PSN71694.1"/>
    </source>
</evidence>
<dbReference type="EMBL" id="KZ678130">
    <property type="protein sequence ID" value="PSN71694.1"/>
    <property type="molecule type" value="Genomic_DNA"/>
</dbReference>
<evidence type="ECO:0000313" key="3">
    <source>
        <dbReference type="Proteomes" id="UP000240883"/>
    </source>
</evidence>
<dbReference type="Proteomes" id="UP000240883">
    <property type="component" value="Unassembled WGS sequence"/>
</dbReference>
<organism evidence="2 3">
    <name type="scientific">Corynespora cassiicola Philippines</name>
    <dbReference type="NCBI Taxonomy" id="1448308"/>
    <lineage>
        <taxon>Eukaryota</taxon>
        <taxon>Fungi</taxon>
        <taxon>Dikarya</taxon>
        <taxon>Ascomycota</taxon>
        <taxon>Pezizomycotina</taxon>
        <taxon>Dothideomycetes</taxon>
        <taxon>Pleosporomycetidae</taxon>
        <taxon>Pleosporales</taxon>
        <taxon>Corynesporascaceae</taxon>
        <taxon>Corynespora</taxon>
    </lineage>
</organism>
<protein>
    <submittedName>
        <fullName evidence="2">Uncharacterized protein</fullName>
    </submittedName>
</protein>
<feature type="compositionally biased region" description="Gly residues" evidence="1">
    <location>
        <begin position="154"/>
        <end position="166"/>
    </location>
</feature>
<feature type="compositionally biased region" description="Polar residues" evidence="1">
    <location>
        <begin position="72"/>
        <end position="83"/>
    </location>
</feature>
<feature type="compositionally biased region" description="Basic residues" evidence="1">
    <location>
        <begin position="39"/>
        <end position="48"/>
    </location>
</feature>
<feature type="compositionally biased region" description="Polar residues" evidence="1">
    <location>
        <begin position="107"/>
        <end position="136"/>
    </location>
</feature>
<dbReference type="OrthoDB" id="185618at2759"/>
<evidence type="ECO:0000256" key="1">
    <source>
        <dbReference type="SAM" id="MobiDB-lite"/>
    </source>
</evidence>
<gene>
    <name evidence="2" type="ORF">BS50DRAFT_234350</name>
</gene>
<reference evidence="2 3" key="1">
    <citation type="journal article" date="2018" name="Front. Microbiol.">
        <title>Genome-Wide Analysis of Corynespora cassiicola Leaf Fall Disease Putative Effectors.</title>
        <authorList>
            <person name="Lopez D."/>
            <person name="Ribeiro S."/>
            <person name="Label P."/>
            <person name="Fumanal B."/>
            <person name="Venisse J.S."/>
            <person name="Kohler A."/>
            <person name="de Oliveira R.R."/>
            <person name="Labutti K."/>
            <person name="Lipzen A."/>
            <person name="Lail K."/>
            <person name="Bauer D."/>
            <person name="Ohm R.A."/>
            <person name="Barry K.W."/>
            <person name="Spatafora J."/>
            <person name="Grigoriev I.V."/>
            <person name="Martin F.M."/>
            <person name="Pujade-Renaud V."/>
        </authorList>
    </citation>
    <scope>NUCLEOTIDE SEQUENCE [LARGE SCALE GENOMIC DNA]</scope>
    <source>
        <strain evidence="2 3">Philippines</strain>
    </source>
</reference>
<feature type="compositionally biased region" description="Low complexity" evidence="1">
    <location>
        <begin position="137"/>
        <end position="153"/>
    </location>
</feature>
<feature type="compositionally biased region" description="Low complexity" evidence="1">
    <location>
        <begin position="167"/>
        <end position="179"/>
    </location>
</feature>
<dbReference type="STRING" id="1448308.A0A2T2P1Y8"/>
<feature type="region of interest" description="Disordered" evidence="1">
    <location>
        <begin position="1"/>
        <end position="191"/>
    </location>
</feature>
<feature type="compositionally biased region" description="Basic and acidic residues" evidence="1">
    <location>
        <begin position="1"/>
        <end position="21"/>
    </location>
</feature>
<feature type="compositionally biased region" description="Low complexity" evidence="1">
    <location>
        <begin position="84"/>
        <end position="106"/>
    </location>
</feature>
<accession>A0A2T2P1Y8</accession>
<sequence length="288" mass="30118">MSKRGASRELTKDIAESKEGWEEPVDSPKTATAAQMANRKIKSVRGRARPQNAAVSVPMPLENPFAAPAPSFGQSAPQPAAQTSFGSNGSDQSSSSFNFGASSQPSTTFGFGQSQPQQNTSFGFGSSQPPQTQQANGSFGFGQQPQQSSSLFSFGGGSSNSGGAGSQQGSSLFSFGQSQPENVSTGVQSPATQTSTLFGSQQTTAAEEKPATPASNPFNFGQVEFALRECLSLPNFLPGTVIDRTVPKHVQFRPTVNGAAVFESIQFWTAIDRTASCEPIQLWTAGPA</sequence>
<proteinExistence type="predicted"/>
<name>A0A2T2P1Y8_CORCC</name>
<feature type="compositionally biased region" description="Polar residues" evidence="1">
    <location>
        <begin position="180"/>
        <end position="191"/>
    </location>
</feature>
<keyword evidence="3" id="KW-1185">Reference proteome</keyword>
<dbReference type="AlphaFoldDB" id="A0A2T2P1Y8"/>